<keyword evidence="3" id="KW-1185">Reference proteome</keyword>
<evidence type="ECO:0000313" key="2">
    <source>
        <dbReference type="EMBL" id="AHE55253.1"/>
    </source>
</evidence>
<dbReference type="InterPro" id="IPR018673">
    <property type="entry name" value="DUF2141"/>
</dbReference>
<evidence type="ECO:0008006" key="4">
    <source>
        <dbReference type="Google" id="ProtNLM"/>
    </source>
</evidence>
<proteinExistence type="predicted"/>
<dbReference type="RefSeq" id="WP_025293438.1">
    <property type="nucleotide sequence ID" value="NZ_CP006644.1"/>
</dbReference>
<feature type="chain" id="PRO_5004786244" description="DUF2141 domain-containing protein" evidence="1">
    <location>
        <begin position="22"/>
        <end position="186"/>
    </location>
</feature>
<accession>W0AG42</accession>
<dbReference type="KEGG" id="ssan:NX02_17905"/>
<dbReference type="EMBL" id="CP006644">
    <property type="protein sequence ID" value="AHE55253.1"/>
    <property type="molecule type" value="Genomic_DNA"/>
</dbReference>
<organism evidence="2 3">
    <name type="scientific">Sphingomonas sanxanigenens DSM 19645 = NX02</name>
    <dbReference type="NCBI Taxonomy" id="1123269"/>
    <lineage>
        <taxon>Bacteria</taxon>
        <taxon>Pseudomonadati</taxon>
        <taxon>Pseudomonadota</taxon>
        <taxon>Alphaproteobacteria</taxon>
        <taxon>Sphingomonadales</taxon>
        <taxon>Sphingomonadaceae</taxon>
        <taxon>Sphingomonas</taxon>
    </lineage>
</organism>
<sequence length="186" mass="19315">MIGRLAIAAALALPPMTCAGAAIVVPPKAERGKAGAACRAGESGPAVRVLVSGLKDRDGTIRLELYPANDEDFLAPDKVLIAAGKPFKRVEQPVPAVDGTTMCIRAPASGRYALSVLHDRDGDGKFGFLRDGVGFSNNPRLGRRKPVASAVALTVGPGVAQVQIVMNYRRGLGFGPLSGAERTSAR</sequence>
<dbReference type="AlphaFoldDB" id="W0AG42"/>
<dbReference type="STRING" id="1123269.NX02_17905"/>
<evidence type="ECO:0000256" key="1">
    <source>
        <dbReference type="SAM" id="SignalP"/>
    </source>
</evidence>
<feature type="signal peptide" evidence="1">
    <location>
        <begin position="1"/>
        <end position="21"/>
    </location>
</feature>
<dbReference type="PATRIC" id="fig|1123269.5.peg.3505"/>
<dbReference type="Pfam" id="PF09912">
    <property type="entry name" value="DUF2141"/>
    <property type="match status" value="1"/>
</dbReference>
<evidence type="ECO:0000313" key="3">
    <source>
        <dbReference type="Proteomes" id="UP000018851"/>
    </source>
</evidence>
<dbReference type="Proteomes" id="UP000018851">
    <property type="component" value="Chromosome"/>
</dbReference>
<reference evidence="2 3" key="1">
    <citation type="submission" date="2013-07" db="EMBL/GenBank/DDBJ databases">
        <title>Completed genome of Sphingomonas sanxanigenens NX02.</title>
        <authorList>
            <person name="Ma T."/>
            <person name="Huang H."/>
            <person name="Wu M."/>
            <person name="Li X."/>
            <person name="Li G."/>
        </authorList>
    </citation>
    <scope>NUCLEOTIDE SEQUENCE [LARGE SCALE GENOMIC DNA]</scope>
    <source>
        <strain evidence="2 3">NX02</strain>
    </source>
</reference>
<keyword evidence="1" id="KW-0732">Signal</keyword>
<dbReference type="OrthoDB" id="7449018at2"/>
<name>W0AG42_9SPHN</name>
<gene>
    <name evidence="2" type="ORF">NX02_17905</name>
</gene>
<dbReference type="eggNOG" id="COG4704">
    <property type="taxonomic scope" value="Bacteria"/>
</dbReference>
<dbReference type="HOGENOM" id="CLU_133829_0_0_5"/>
<protein>
    <recommendedName>
        <fullName evidence="4">DUF2141 domain-containing protein</fullName>
    </recommendedName>
</protein>